<feature type="domain" description="DUF2344" evidence="2">
    <location>
        <begin position="2"/>
        <end position="194"/>
    </location>
</feature>
<evidence type="ECO:0000313" key="4">
    <source>
        <dbReference type="EMBL" id="CAB4684379.1"/>
    </source>
</evidence>
<name>A0A6J6CNP9_9ZZZZ</name>
<evidence type="ECO:0000259" key="2">
    <source>
        <dbReference type="Pfam" id="PF10105"/>
    </source>
</evidence>
<accession>A0A6J6CNP9</accession>
<feature type="region of interest" description="Disordered" evidence="1">
    <location>
        <begin position="223"/>
        <end position="243"/>
    </location>
</feature>
<proteinExistence type="predicted"/>
<gene>
    <name evidence="3" type="ORF">UFOPK1603_00031</name>
    <name evidence="4" type="ORF">UFOPK2350_01226</name>
</gene>
<organism evidence="3">
    <name type="scientific">freshwater metagenome</name>
    <dbReference type="NCBI Taxonomy" id="449393"/>
    <lineage>
        <taxon>unclassified sequences</taxon>
        <taxon>metagenomes</taxon>
        <taxon>ecological metagenomes</taxon>
    </lineage>
</organism>
<reference evidence="3" key="1">
    <citation type="submission" date="2020-05" db="EMBL/GenBank/DDBJ databases">
        <authorList>
            <person name="Chiriac C."/>
            <person name="Salcher M."/>
            <person name="Ghai R."/>
            <person name="Kavagutti S V."/>
        </authorList>
    </citation>
    <scope>NUCLEOTIDE SEQUENCE</scope>
</reference>
<dbReference type="NCBIfam" id="TIGR03936">
    <property type="entry name" value="sam_1_link_chp"/>
    <property type="match status" value="1"/>
</dbReference>
<protein>
    <submittedName>
        <fullName evidence="3">Unannotated protein</fullName>
    </submittedName>
</protein>
<dbReference type="AlphaFoldDB" id="A0A6J6CNP9"/>
<dbReference type="EMBL" id="CAEZXE010000112">
    <property type="protein sequence ID" value="CAB4684379.1"/>
    <property type="molecule type" value="Genomic_DNA"/>
</dbReference>
<evidence type="ECO:0000313" key="3">
    <source>
        <dbReference type="EMBL" id="CAB4553200.1"/>
    </source>
</evidence>
<evidence type="ECO:0000256" key="1">
    <source>
        <dbReference type="SAM" id="MobiDB-lite"/>
    </source>
</evidence>
<sequence>MRIRVRFSKTGKIRFSSHRDMARCWERALRRAELPVAITEGFSPRPKMHFGLALSTGHESLGEYLDIDLREPEASALDLGALPERLTPFLPPGVDVETVSAIERSELSLQEAVTVCTWRIEIPGVTPEELEVNVRTMLNASTLPVTRERKGKTVSDDIRPGIISLRVVGATATDAPEQGALLEAELATQPRSVRPSELLAAFDPPRNEGRVCRTHQWIITDGARREPIPAHATSRAPAEAGAR</sequence>
<dbReference type="InterPro" id="IPR018768">
    <property type="entry name" value="DUF2344"/>
</dbReference>
<dbReference type="EMBL" id="CAEZTG010000002">
    <property type="protein sequence ID" value="CAB4553200.1"/>
    <property type="molecule type" value="Genomic_DNA"/>
</dbReference>
<dbReference type="Pfam" id="PF10105">
    <property type="entry name" value="DUF2344"/>
    <property type="match status" value="1"/>
</dbReference>